<proteinExistence type="predicted"/>
<name>A0A1I5S6Y8_9SPHN</name>
<organism evidence="1 2">
    <name type="scientific">Sphingomonas rubra</name>
    <dbReference type="NCBI Taxonomy" id="634430"/>
    <lineage>
        <taxon>Bacteria</taxon>
        <taxon>Pseudomonadati</taxon>
        <taxon>Pseudomonadota</taxon>
        <taxon>Alphaproteobacteria</taxon>
        <taxon>Sphingomonadales</taxon>
        <taxon>Sphingomonadaceae</taxon>
        <taxon>Sphingomonas</taxon>
    </lineage>
</organism>
<evidence type="ECO:0000313" key="2">
    <source>
        <dbReference type="Proteomes" id="UP000199586"/>
    </source>
</evidence>
<gene>
    <name evidence="1" type="ORF">SAMN04488241_10512</name>
</gene>
<evidence type="ECO:0000313" key="1">
    <source>
        <dbReference type="EMBL" id="SFP66479.1"/>
    </source>
</evidence>
<reference evidence="1 2" key="1">
    <citation type="submission" date="2016-10" db="EMBL/GenBank/DDBJ databases">
        <authorList>
            <person name="de Groot N.N."/>
        </authorList>
    </citation>
    <scope>NUCLEOTIDE SEQUENCE [LARGE SCALE GENOMIC DNA]</scope>
    <source>
        <strain evidence="1 2">CGMCC 1.9113</strain>
    </source>
</reference>
<sequence length="67" mass="7329">MMLLRGHSTGCAAFVDTLAFKVSKLRQDSHDDFAYAGSNQTDAANIDVHALLQQKAHCLLNVQRIAT</sequence>
<dbReference type="Proteomes" id="UP000199586">
    <property type="component" value="Unassembled WGS sequence"/>
</dbReference>
<accession>A0A1I5S6Y8</accession>
<dbReference type="EMBL" id="FOXP01000005">
    <property type="protein sequence ID" value="SFP66479.1"/>
    <property type="molecule type" value="Genomic_DNA"/>
</dbReference>
<dbReference type="AlphaFoldDB" id="A0A1I5S6Y8"/>
<keyword evidence="2" id="KW-1185">Reference proteome</keyword>
<protein>
    <submittedName>
        <fullName evidence="1">Uncharacterized protein</fullName>
    </submittedName>
</protein>